<dbReference type="PROSITE" id="PS00211">
    <property type="entry name" value="ABC_TRANSPORTER_1"/>
    <property type="match status" value="1"/>
</dbReference>
<dbReference type="GO" id="GO:0005886">
    <property type="term" value="C:plasma membrane"/>
    <property type="evidence" value="ECO:0007669"/>
    <property type="project" value="UniProtKB-SubCell"/>
</dbReference>
<keyword evidence="3" id="KW-0813">Transport</keyword>
<comment type="similarity">
    <text evidence="2">Belongs to the ABC transporter superfamily.</text>
</comment>
<reference evidence="9 10" key="1">
    <citation type="submission" date="2015-01" db="EMBL/GenBank/DDBJ databases">
        <title>Comparative genomics of the lactic acid bacteria isolated from the honey bee gut.</title>
        <authorList>
            <person name="Ellegaard K.M."/>
            <person name="Tamarit D."/>
            <person name="Javelind E."/>
            <person name="Olofsson T."/>
            <person name="Andersson S.G."/>
            <person name="Vasquez A."/>
        </authorList>
    </citation>
    <scope>NUCLEOTIDE SEQUENCE [LARGE SCALE GENOMIC DNA]</scope>
    <source>
        <strain evidence="9 10">Hma11</strain>
    </source>
</reference>
<proteinExistence type="inferred from homology"/>
<dbReference type="PANTHER" id="PTHR43297:SF2">
    <property type="entry name" value="DIPEPTIDE TRANSPORT ATP-BINDING PROTEIN DPPD"/>
    <property type="match status" value="1"/>
</dbReference>
<dbReference type="SMART" id="SM00382">
    <property type="entry name" value="AAA"/>
    <property type="match status" value="1"/>
</dbReference>
<dbReference type="HOGENOM" id="CLU_000604_1_23_9"/>
<dbReference type="InterPro" id="IPR003439">
    <property type="entry name" value="ABC_transporter-like_ATP-bd"/>
</dbReference>
<keyword evidence="5" id="KW-0547">Nucleotide-binding</keyword>
<evidence type="ECO:0000259" key="8">
    <source>
        <dbReference type="PROSITE" id="PS50893"/>
    </source>
</evidence>
<keyword evidence="7" id="KW-0472">Membrane</keyword>
<evidence type="ECO:0000256" key="5">
    <source>
        <dbReference type="ARBA" id="ARBA00022741"/>
    </source>
</evidence>
<dbReference type="InterPro" id="IPR050388">
    <property type="entry name" value="ABC_Ni/Peptide_Import"/>
</dbReference>
<dbReference type="InterPro" id="IPR013563">
    <property type="entry name" value="Oligopep_ABC_C"/>
</dbReference>
<dbReference type="AlphaFoldDB" id="A0A0F4LRX9"/>
<feature type="domain" description="ABC transporter" evidence="8">
    <location>
        <begin position="6"/>
        <end position="266"/>
    </location>
</feature>
<accession>A0A0F4LRX9</accession>
<dbReference type="InterPro" id="IPR027417">
    <property type="entry name" value="P-loop_NTPase"/>
</dbReference>
<dbReference type="Pfam" id="PF08352">
    <property type="entry name" value="oligo_HPY"/>
    <property type="match status" value="1"/>
</dbReference>
<keyword evidence="10" id="KW-1185">Reference proteome</keyword>
<sequence length="359" mass="39836">MTETVLEIKNLQVEYHTEHGDVQAVRGISYKVNKGETVALVGESGCGKSASVKPIMGEKEANQVIKSGEINFTYQTENGQKTVDLLKISPKEVQSQIKGKEIAMVFQDPMTSLDPTMKIEKQIAEAVKASNPKINKEQLNKRVLELIETVGIQNAEVVKKQYPHQLSGGMRQRIVIAIALSGNPSLLICDEPTTGLDVTIQAKILNLIKDIQKSRKLSVIFITHNLGVVANIATNVNVMYAGKIVETGTTEDIFFDPRHPYTWGLLESVPDVNESVKELPTIAGTIPDLTQPVVGDAFAPRNKYALNIDFKEQPPMFEVNDHHYAATWLLDKRAPKVEIPTVLKRRIEKMKKEAETDGE</sequence>
<dbReference type="STRING" id="303541.JF72_03480"/>
<gene>
    <name evidence="9" type="ORF">JF72_03480</name>
</gene>
<dbReference type="RefSeq" id="WP_046306314.1">
    <property type="nucleotide sequence ID" value="NZ_KQ034000.1"/>
</dbReference>
<evidence type="ECO:0000256" key="1">
    <source>
        <dbReference type="ARBA" id="ARBA00004202"/>
    </source>
</evidence>
<evidence type="ECO:0000256" key="4">
    <source>
        <dbReference type="ARBA" id="ARBA00022475"/>
    </source>
</evidence>
<dbReference type="InterPro" id="IPR017871">
    <property type="entry name" value="ABC_transporter-like_CS"/>
</dbReference>
<dbReference type="FunFam" id="3.40.50.300:FF:000016">
    <property type="entry name" value="Oligopeptide ABC transporter ATP-binding component"/>
    <property type="match status" value="1"/>
</dbReference>
<dbReference type="Gene3D" id="3.40.50.300">
    <property type="entry name" value="P-loop containing nucleotide triphosphate hydrolases"/>
    <property type="match status" value="1"/>
</dbReference>
<keyword evidence="6 9" id="KW-0067">ATP-binding</keyword>
<evidence type="ECO:0000256" key="3">
    <source>
        <dbReference type="ARBA" id="ARBA00022448"/>
    </source>
</evidence>
<dbReference type="PATRIC" id="fig|303541.3.peg.494"/>
<keyword evidence="4" id="KW-1003">Cell membrane</keyword>
<protein>
    <submittedName>
        <fullName evidence="9">ABC transporter, ATP-binding protein</fullName>
    </submittedName>
</protein>
<dbReference type="EMBL" id="JXLG01000005">
    <property type="protein sequence ID" value="KJY61073.1"/>
    <property type="molecule type" value="Genomic_DNA"/>
</dbReference>
<dbReference type="PROSITE" id="PS50893">
    <property type="entry name" value="ABC_TRANSPORTER_2"/>
    <property type="match status" value="1"/>
</dbReference>
<name>A0A0F4LRX9_9LACO</name>
<evidence type="ECO:0000256" key="6">
    <source>
        <dbReference type="ARBA" id="ARBA00022840"/>
    </source>
</evidence>
<dbReference type="NCBIfam" id="TIGR01727">
    <property type="entry name" value="oligo_HPY"/>
    <property type="match status" value="1"/>
</dbReference>
<evidence type="ECO:0000256" key="2">
    <source>
        <dbReference type="ARBA" id="ARBA00005417"/>
    </source>
</evidence>
<dbReference type="Pfam" id="PF00005">
    <property type="entry name" value="ABC_tran"/>
    <property type="match status" value="1"/>
</dbReference>
<dbReference type="PANTHER" id="PTHR43297">
    <property type="entry name" value="OLIGOPEPTIDE TRANSPORT ATP-BINDING PROTEIN APPD"/>
    <property type="match status" value="1"/>
</dbReference>
<dbReference type="GO" id="GO:0015833">
    <property type="term" value="P:peptide transport"/>
    <property type="evidence" value="ECO:0007669"/>
    <property type="project" value="InterPro"/>
</dbReference>
<comment type="caution">
    <text evidence="9">The sequence shown here is derived from an EMBL/GenBank/DDBJ whole genome shotgun (WGS) entry which is preliminary data.</text>
</comment>
<organism evidence="9 10">
    <name type="scientific">Lactobacillus apis</name>
    <dbReference type="NCBI Taxonomy" id="303541"/>
    <lineage>
        <taxon>Bacteria</taxon>
        <taxon>Bacillati</taxon>
        <taxon>Bacillota</taxon>
        <taxon>Bacilli</taxon>
        <taxon>Lactobacillales</taxon>
        <taxon>Lactobacillaceae</taxon>
        <taxon>Lactobacillus</taxon>
    </lineage>
</organism>
<evidence type="ECO:0000256" key="7">
    <source>
        <dbReference type="ARBA" id="ARBA00023136"/>
    </source>
</evidence>
<dbReference type="GO" id="GO:0016887">
    <property type="term" value="F:ATP hydrolysis activity"/>
    <property type="evidence" value="ECO:0007669"/>
    <property type="project" value="InterPro"/>
</dbReference>
<dbReference type="SUPFAM" id="SSF52540">
    <property type="entry name" value="P-loop containing nucleoside triphosphate hydrolases"/>
    <property type="match status" value="1"/>
</dbReference>
<evidence type="ECO:0000313" key="9">
    <source>
        <dbReference type="EMBL" id="KJY61073.1"/>
    </source>
</evidence>
<dbReference type="InterPro" id="IPR003593">
    <property type="entry name" value="AAA+_ATPase"/>
</dbReference>
<comment type="subcellular location">
    <subcellularLocation>
        <location evidence="1">Cell membrane</location>
        <topology evidence="1">Peripheral membrane protein</topology>
    </subcellularLocation>
</comment>
<dbReference type="GO" id="GO:0005524">
    <property type="term" value="F:ATP binding"/>
    <property type="evidence" value="ECO:0007669"/>
    <property type="project" value="UniProtKB-KW"/>
</dbReference>
<dbReference type="CDD" id="cd03257">
    <property type="entry name" value="ABC_NikE_OppD_transporters"/>
    <property type="match status" value="1"/>
</dbReference>
<evidence type="ECO:0000313" key="10">
    <source>
        <dbReference type="Proteomes" id="UP000033682"/>
    </source>
</evidence>
<dbReference type="Proteomes" id="UP000033682">
    <property type="component" value="Unassembled WGS sequence"/>
</dbReference>